<keyword evidence="12" id="KW-0456">Lyase</keyword>
<evidence type="ECO:0000256" key="5">
    <source>
        <dbReference type="ARBA" id="ARBA00022692"/>
    </source>
</evidence>
<accession>A0AAV5UHC6</accession>
<dbReference type="Gene3D" id="3.40.640.10">
    <property type="entry name" value="Type I PLP-dependent aspartate aminotransferase-like (Major domain)"/>
    <property type="match status" value="1"/>
</dbReference>
<keyword evidence="9 17" id="KW-1133">Transmembrane helix</keyword>
<dbReference type="Pfam" id="PF00282">
    <property type="entry name" value="Pyridoxal_deC"/>
    <property type="match status" value="1"/>
</dbReference>
<evidence type="ECO:0000256" key="9">
    <source>
        <dbReference type="ARBA" id="ARBA00022989"/>
    </source>
</evidence>
<evidence type="ECO:0000256" key="15">
    <source>
        <dbReference type="ARBA" id="ARBA00042568"/>
    </source>
</evidence>
<keyword evidence="6" id="KW-0256">Endoplasmic reticulum</keyword>
<evidence type="ECO:0000256" key="1">
    <source>
        <dbReference type="ARBA" id="ARBA00001933"/>
    </source>
</evidence>
<evidence type="ECO:0000256" key="8">
    <source>
        <dbReference type="ARBA" id="ARBA00022919"/>
    </source>
</evidence>
<dbReference type="GO" id="GO:0030170">
    <property type="term" value="F:pyridoxal phosphate binding"/>
    <property type="evidence" value="ECO:0007669"/>
    <property type="project" value="InterPro"/>
</dbReference>
<evidence type="ECO:0000256" key="13">
    <source>
        <dbReference type="ARBA" id="ARBA00038302"/>
    </source>
</evidence>
<comment type="pathway">
    <text evidence="4">Sphingolipid metabolism.</text>
</comment>
<evidence type="ECO:0000313" key="19">
    <source>
        <dbReference type="Proteomes" id="UP001432027"/>
    </source>
</evidence>
<keyword evidence="19" id="KW-1185">Reference proteome</keyword>
<evidence type="ECO:0000313" key="18">
    <source>
        <dbReference type="EMBL" id="GMT06440.1"/>
    </source>
</evidence>
<keyword evidence="5 17" id="KW-0812">Transmembrane</keyword>
<evidence type="ECO:0000256" key="2">
    <source>
        <dbReference type="ARBA" id="ARBA00004389"/>
    </source>
</evidence>
<dbReference type="Gene3D" id="3.90.1150.10">
    <property type="entry name" value="Aspartate Aminotransferase, domain 1"/>
    <property type="match status" value="1"/>
</dbReference>
<dbReference type="AlphaFoldDB" id="A0AAV5UHC6"/>
<dbReference type="InterPro" id="IPR015422">
    <property type="entry name" value="PyrdxlP-dep_Trfase_small"/>
</dbReference>
<keyword evidence="11 17" id="KW-0472">Membrane</keyword>
<keyword evidence="10" id="KW-0443">Lipid metabolism</keyword>
<comment type="cofactor">
    <cofactor evidence="1 16">
        <name>pyridoxal 5'-phosphate</name>
        <dbReference type="ChEBI" id="CHEBI:597326"/>
    </cofactor>
</comment>
<evidence type="ECO:0000256" key="11">
    <source>
        <dbReference type="ARBA" id="ARBA00023136"/>
    </source>
</evidence>
<comment type="subcellular location">
    <subcellularLocation>
        <location evidence="2">Endoplasmic reticulum membrane</location>
        <topology evidence="2">Single-pass membrane protein</topology>
    </subcellularLocation>
</comment>
<evidence type="ECO:0000256" key="16">
    <source>
        <dbReference type="PIRSR" id="PIRSR602129-50"/>
    </source>
</evidence>
<gene>
    <name evidence="18" type="ORF">PENTCL1PPCAC_28614</name>
</gene>
<dbReference type="EC" id="4.1.2.27" evidence="14"/>
<proteinExistence type="inferred from homology"/>
<reference evidence="18" key="1">
    <citation type="submission" date="2023-10" db="EMBL/GenBank/DDBJ databases">
        <title>Genome assembly of Pristionchus species.</title>
        <authorList>
            <person name="Yoshida K."/>
            <person name="Sommer R.J."/>
        </authorList>
    </citation>
    <scope>NUCLEOTIDE SEQUENCE</scope>
    <source>
        <strain evidence="18">RS0144</strain>
    </source>
</reference>
<dbReference type="InterPro" id="IPR015424">
    <property type="entry name" value="PyrdxlP-dep_Trfase"/>
</dbReference>
<comment type="caution">
    <text evidence="18">The sequence shown here is derived from an EMBL/GenBank/DDBJ whole genome shotgun (WGS) entry which is preliminary data.</text>
</comment>
<organism evidence="18 19">
    <name type="scientific">Pristionchus entomophagus</name>
    <dbReference type="NCBI Taxonomy" id="358040"/>
    <lineage>
        <taxon>Eukaryota</taxon>
        <taxon>Metazoa</taxon>
        <taxon>Ecdysozoa</taxon>
        <taxon>Nematoda</taxon>
        <taxon>Chromadorea</taxon>
        <taxon>Rhabditida</taxon>
        <taxon>Rhabditina</taxon>
        <taxon>Diplogasteromorpha</taxon>
        <taxon>Diplogasteroidea</taxon>
        <taxon>Neodiplogasteridae</taxon>
        <taxon>Pristionchus</taxon>
    </lineage>
</organism>
<comment type="pathway">
    <text evidence="3">Lipid metabolism; sphingolipid metabolism.</text>
</comment>
<evidence type="ECO:0000256" key="14">
    <source>
        <dbReference type="ARBA" id="ARBA00038965"/>
    </source>
</evidence>
<dbReference type="InterPro" id="IPR050477">
    <property type="entry name" value="GrpII_AminoAcid_Decarb"/>
</dbReference>
<feature type="modified residue" description="N6-(pyridoxal phosphate)lysine" evidence="16">
    <location>
        <position position="350"/>
    </location>
</feature>
<sequence length="612" mass="67459">SLLQSLMDKALGLWDLVDTTVHASPWIAIGVTFLSVLIVNYAYIDHKLRGPAWKRLFYLIASIIKNIPVFIKPAITAELEGAQRSITAMIHKGDSSKDWLTELPDHGLDRLNILTTLVKYSKRENNGTLKREKPAYLQGAVSGAVFNRELNSEESKLNKAVFGFSAYANPLWPAIFPEIRRMEAEVVEMTKTMLNGGEEVCGTMTAGGSMSVLQACLAHRNRAYARGVIFPEMILPSSAHVAFYKAAEMFRIKVVEIKVGDTDYVVNPCRVKAAINGNTCMMVGSVPNYPYGTCDDIKALGEIAINTGVPLHVDACCGGFLIPFFDQKDNIPAFDFRVNGVYTISADTHKYGLAPKGSSVILYKDKETREFGFYKDVDWSGGIYCSPTIEGSRNGSAIAVTWASLLFNGKQNLRESASSVRRVTRELRERISQLDGMEMMGHGDVCIVAWHNTKVCDYKLNDLLEKEGYFLSSLQFPTGAHLMVTPLHGSTGYVDGLIDAMRRGIQQLLKNPGLDTGGAAPMYGASVQIPDRSLISSLAEIYLKTVYSFPPPVSSRVGEADPQEPLEPEFAHEIFGDLEMEARRLMGEDVPVADQNEEVEAEAADEFAHLLD</sequence>
<dbReference type="GO" id="GO:0030149">
    <property type="term" value="P:sphingolipid catabolic process"/>
    <property type="evidence" value="ECO:0007669"/>
    <property type="project" value="TreeGrafter"/>
</dbReference>
<dbReference type="Proteomes" id="UP001432027">
    <property type="component" value="Unassembled WGS sequence"/>
</dbReference>
<dbReference type="FunFam" id="3.40.640.10:FF:000020">
    <property type="entry name" value="sphingosine-1-phosphate lyase 1"/>
    <property type="match status" value="1"/>
</dbReference>
<comment type="similarity">
    <text evidence="13">Belongs to the group II decarboxylase family. Sphingosine-1-phosphate lyase subfamily.</text>
</comment>
<dbReference type="InterPro" id="IPR015421">
    <property type="entry name" value="PyrdxlP-dep_Trfase_major"/>
</dbReference>
<evidence type="ECO:0000256" key="6">
    <source>
        <dbReference type="ARBA" id="ARBA00022824"/>
    </source>
</evidence>
<evidence type="ECO:0000256" key="12">
    <source>
        <dbReference type="ARBA" id="ARBA00023239"/>
    </source>
</evidence>
<feature type="transmembrane region" description="Helical" evidence="17">
    <location>
        <begin position="23"/>
        <end position="44"/>
    </location>
</feature>
<evidence type="ECO:0000256" key="7">
    <source>
        <dbReference type="ARBA" id="ARBA00022898"/>
    </source>
</evidence>
<dbReference type="GO" id="GO:0019752">
    <property type="term" value="P:carboxylic acid metabolic process"/>
    <property type="evidence" value="ECO:0007669"/>
    <property type="project" value="InterPro"/>
</dbReference>
<dbReference type="Gene3D" id="6.10.140.2150">
    <property type="match status" value="1"/>
</dbReference>
<dbReference type="GO" id="GO:0008117">
    <property type="term" value="F:sphinganine-1-phosphate aldolase activity"/>
    <property type="evidence" value="ECO:0007669"/>
    <property type="project" value="UniProtKB-EC"/>
</dbReference>
<name>A0AAV5UHC6_9BILA</name>
<keyword evidence="8" id="KW-0746">Sphingolipid metabolism</keyword>
<dbReference type="EMBL" id="BTSX01000006">
    <property type="protein sequence ID" value="GMT06440.1"/>
    <property type="molecule type" value="Genomic_DNA"/>
</dbReference>
<protein>
    <recommendedName>
        <fullName evidence="14">sphinganine-1-phosphate aldolase</fullName>
        <ecNumber evidence="14">4.1.2.27</ecNumber>
    </recommendedName>
    <alternativeName>
        <fullName evidence="15">Sphingosine-1-phosphate aldolase</fullName>
    </alternativeName>
</protein>
<evidence type="ECO:0000256" key="10">
    <source>
        <dbReference type="ARBA" id="ARBA00023098"/>
    </source>
</evidence>
<keyword evidence="7 16" id="KW-0663">Pyridoxal phosphate</keyword>
<feature type="non-terminal residue" evidence="18">
    <location>
        <position position="1"/>
    </location>
</feature>
<dbReference type="GO" id="GO:0005789">
    <property type="term" value="C:endoplasmic reticulum membrane"/>
    <property type="evidence" value="ECO:0007669"/>
    <property type="project" value="UniProtKB-SubCell"/>
</dbReference>
<dbReference type="PANTHER" id="PTHR42735:SF15">
    <property type="entry name" value="SPHINGOSINE PHOSPHATE LYASE"/>
    <property type="match status" value="1"/>
</dbReference>
<evidence type="ECO:0000256" key="4">
    <source>
        <dbReference type="ARBA" id="ARBA00004991"/>
    </source>
</evidence>
<dbReference type="PANTHER" id="PTHR42735">
    <property type="match status" value="1"/>
</dbReference>
<dbReference type="SUPFAM" id="SSF53383">
    <property type="entry name" value="PLP-dependent transferases"/>
    <property type="match status" value="1"/>
</dbReference>
<evidence type="ECO:0000256" key="17">
    <source>
        <dbReference type="SAM" id="Phobius"/>
    </source>
</evidence>
<feature type="transmembrane region" description="Helical" evidence="17">
    <location>
        <begin position="56"/>
        <end position="75"/>
    </location>
</feature>
<dbReference type="InterPro" id="IPR002129">
    <property type="entry name" value="PyrdxlP-dep_de-COase"/>
</dbReference>
<evidence type="ECO:0000256" key="3">
    <source>
        <dbReference type="ARBA" id="ARBA00004760"/>
    </source>
</evidence>